<evidence type="ECO:0000256" key="1">
    <source>
        <dbReference type="SAM" id="Coils"/>
    </source>
</evidence>
<keyword evidence="2" id="KW-1133">Transmembrane helix</keyword>
<evidence type="ECO:0000313" key="3">
    <source>
        <dbReference type="EMBL" id="QIG42864.1"/>
    </source>
</evidence>
<dbReference type="RefSeq" id="WP_165231226.1">
    <property type="nucleotide sequence ID" value="NZ_CP049257.1"/>
</dbReference>
<proteinExistence type="predicted"/>
<protein>
    <submittedName>
        <fullName evidence="3">Uncharacterized protein</fullName>
    </submittedName>
</protein>
<feature type="transmembrane region" description="Helical" evidence="2">
    <location>
        <begin position="51"/>
        <end position="70"/>
    </location>
</feature>
<feature type="coiled-coil region" evidence="1">
    <location>
        <begin position="97"/>
        <end position="131"/>
    </location>
</feature>
<accession>A0A6G6WCA9</accession>
<keyword evidence="2" id="KW-0812">Transmembrane</keyword>
<evidence type="ECO:0000313" key="4">
    <source>
        <dbReference type="Proteomes" id="UP000502996"/>
    </source>
</evidence>
<evidence type="ECO:0000256" key="2">
    <source>
        <dbReference type="SAM" id="Phobius"/>
    </source>
</evidence>
<dbReference type="Proteomes" id="UP000502996">
    <property type="component" value="Chromosome"/>
</dbReference>
<organism evidence="3 4">
    <name type="scientific">Nocardioides anomalus</name>
    <dbReference type="NCBI Taxonomy" id="2712223"/>
    <lineage>
        <taxon>Bacteria</taxon>
        <taxon>Bacillati</taxon>
        <taxon>Actinomycetota</taxon>
        <taxon>Actinomycetes</taxon>
        <taxon>Propionibacteriales</taxon>
        <taxon>Nocardioidaceae</taxon>
        <taxon>Nocardioides</taxon>
    </lineage>
</organism>
<gene>
    <name evidence="3" type="ORF">G5V58_08855</name>
</gene>
<keyword evidence="1" id="KW-0175">Coiled coil</keyword>
<dbReference type="AlphaFoldDB" id="A0A6G6WCA9"/>
<dbReference type="KEGG" id="nano:G5V58_08855"/>
<dbReference type="EMBL" id="CP049257">
    <property type="protein sequence ID" value="QIG42864.1"/>
    <property type="molecule type" value="Genomic_DNA"/>
</dbReference>
<name>A0A6G6WCA9_9ACTN</name>
<sequence length="143" mass="15712">MKSVASRRGQFAAVAALGVLLFAAVYLHTDEPDISHDSAWDAVFDSRVLVAGSRLLVGVVIIYVLISVAVRARRGQWVRGAGPVETDAPAQRFIDSSDELRRQLREARGTIEQLQERLGDSARQREELLARLGGEEDRTRDGG</sequence>
<reference evidence="3 4" key="1">
    <citation type="submission" date="2020-02" db="EMBL/GenBank/DDBJ databases">
        <title>Full genome sequence of Nocardioides sp. R-3366.</title>
        <authorList>
            <person name="Im W.-T."/>
        </authorList>
    </citation>
    <scope>NUCLEOTIDE SEQUENCE [LARGE SCALE GENOMIC DNA]</scope>
    <source>
        <strain evidence="3 4">R-3366</strain>
    </source>
</reference>
<keyword evidence="4" id="KW-1185">Reference proteome</keyword>
<keyword evidence="2" id="KW-0472">Membrane</keyword>